<sequence length="31" mass="3583">EANKLSNKTPIKPIDESLVKELKQIVSKYLR</sequence>
<dbReference type="AlphaFoldDB" id="X0ZY54"/>
<organism evidence="1">
    <name type="scientific">marine sediment metagenome</name>
    <dbReference type="NCBI Taxonomy" id="412755"/>
    <lineage>
        <taxon>unclassified sequences</taxon>
        <taxon>metagenomes</taxon>
        <taxon>ecological metagenomes</taxon>
    </lineage>
</organism>
<protein>
    <submittedName>
        <fullName evidence="1">Uncharacterized protein</fullName>
    </submittedName>
</protein>
<reference evidence="1" key="1">
    <citation type="journal article" date="2014" name="Front. Microbiol.">
        <title>High frequency of phylogenetically diverse reductive dehalogenase-homologous genes in deep subseafloor sedimentary metagenomes.</title>
        <authorList>
            <person name="Kawai M."/>
            <person name="Futagami T."/>
            <person name="Toyoda A."/>
            <person name="Takaki Y."/>
            <person name="Nishi S."/>
            <person name="Hori S."/>
            <person name="Arai W."/>
            <person name="Tsubouchi T."/>
            <person name="Morono Y."/>
            <person name="Uchiyama I."/>
            <person name="Ito T."/>
            <person name="Fujiyama A."/>
            <person name="Inagaki F."/>
            <person name="Takami H."/>
        </authorList>
    </citation>
    <scope>NUCLEOTIDE SEQUENCE</scope>
    <source>
        <strain evidence="1">Expedition CK06-06</strain>
    </source>
</reference>
<name>X0ZY54_9ZZZZ</name>
<comment type="caution">
    <text evidence="1">The sequence shown here is derived from an EMBL/GenBank/DDBJ whole genome shotgun (WGS) entry which is preliminary data.</text>
</comment>
<proteinExistence type="predicted"/>
<feature type="non-terminal residue" evidence="1">
    <location>
        <position position="1"/>
    </location>
</feature>
<accession>X0ZY54</accession>
<gene>
    <name evidence="1" type="ORF">S01H4_04616</name>
</gene>
<evidence type="ECO:0000313" key="1">
    <source>
        <dbReference type="EMBL" id="GAG65408.1"/>
    </source>
</evidence>
<dbReference type="EMBL" id="BART01001254">
    <property type="protein sequence ID" value="GAG65408.1"/>
    <property type="molecule type" value="Genomic_DNA"/>
</dbReference>